<organism evidence="2 3">
    <name type="scientific">Tistlia consotensis USBA 355</name>
    <dbReference type="NCBI Taxonomy" id="560819"/>
    <lineage>
        <taxon>Bacteria</taxon>
        <taxon>Pseudomonadati</taxon>
        <taxon>Pseudomonadota</taxon>
        <taxon>Alphaproteobacteria</taxon>
        <taxon>Rhodospirillales</taxon>
        <taxon>Rhodovibrionaceae</taxon>
        <taxon>Tistlia</taxon>
    </lineage>
</organism>
<evidence type="ECO:0000259" key="1">
    <source>
        <dbReference type="PROSITE" id="PS50404"/>
    </source>
</evidence>
<accession>A0A1Y6C5G4</accession>
<dbReference type="InterPro" id="IPR036282">
    <property type="entry name" value="Glutathione-S-Trfase_C_sf"/>
</dbReference>
<reference evidence="2 3" key="1">
    <citation type="submission" date="2017-04" db="EMBL/GenBank/DDBJ databases">
        <authorList>
            <person name="Afonso C.L."/>
            <person name="Miller P.J."/>
            <person name="Scott M.A."/>
            <person name="Spackman E."/>
            <person name="Goraichik I."/>
            <person name="Dimitrov K.M."/>
            <person name="Suarez D.L."/>
            <person name="Swayne D.E."/>
        </authorList>
    </citation>
    <scope>NUCLEOTIDE SEQUENCE [LARGE SCALE GENOMIC DNA]</scope>
    <source>
        <strain evidence="2 3">USBA 355</strain>
    </source>
</reference>
<feature type="domain" description="GST N-terminal" evidence="1">
    <location>
        <begin position="1"/>
        <end position="82"/>
    </location>
</feature>
<dbReference type="RefSeq" id="WP_085123558.1">
    <property type="nucleotide sequence ID" value="NZ_FWZX01000012.1"/>
</dbReference>
<name>A0A1Y6C5G4_9PROT</name>
<sequence length="204" mass="22371">MKLFHSPASPYVRLVMATAFETGQAGDIERLPSAAGPVKRDATIVARNPSGKVPTALLEDGSALYDSRVICEYLDSRHGGRRLFPAEGPARWRALTLLSLAQALLDAALLARYEVALRPADKRWDDWLTGQMAKIDSSVAELEAHWIDHLSGELDIGALATACALGYLDFRFADHDWRAGAPKLAAWYRKTESRPCLVETRPAG</sequence>
<dbReference type="Pfam" id="PF13417">
    <property type="entry name" value="GST_N_3"/>
    <property type="match status" value="1"/>
</dbReference>
<evidence type="ECO:0000313" key="2">
    <source>
        <dbReference type="EMBL" id="SMF35599.1"/>
    </source>
</evidence>
<dbReference type="EMBL" id="FWZX01000012">
    <property type="protein sequence ID" value="SMF35599.1"/>
    <property type="molecule type" value="Genomic_DNA"/>
</dbReference>
<dbReference type="Gene3D" id="3.40.30.10">
    <property type="entry name" value="Glutaredoxin"/>
    <property type="match status" value="1"/>
</dbReference>
<keyword evidence="2" id="KW-0808">Transferase</keyword>
<dbReference type="PROSITE" id="PS50404">
    <property type="entry name" value="GST_NTER"/>
    <property type="match status" value="1"/>
</dbReference>
<dbReference type="InterPro" id="IPR004045">
    <property type="entry name" value="Glutathione_S-Trfase_N"/>
</dbReference>
<dbReference type="AlphaFoldDB" id="A0A1Y6C5G4"/>
<dbReference type="Proteomes" id="UP000192917">
    <property type="component" value="Unassembled WGS sequence"/>
</dbReference>
<gene>
    <name evidence="2" type="ORF">SAMN05428998_11219</name>
</gene>
<evidence type="ECO:0000313" key="3">
    <source>
        <dbReference type="Proteomes" id="UP000192917"/>
    </source>
</evidence>
<dbReference type="STRING" id="560819.SAMN05428998_11219"/>
<dbReference type="SUPFAM" id="SSF52833">
    <property type="entry name" value="Thioredoxin-like"/>
    <property type="match status" value="1"/>
</dbReference>
<dbReference type="Pfam" id="PF13410">
    <property type="entry name" value="GST_C_2"/>
    <property type="match status" value="1"/>
</dbReference>
<proteinExistence type="predicted"/>
<dbReference type="Gene3D" id="1.20.1050.10">
    <property type="match status" value="1"/>
</dbReference>
<dbReference type="InterPro" id="IPR036249">
    <property type="entry name" value="Thioredoxin-like_sf"/>
</dbReference>
<keyword evidence="3" id="KW-1185">Reference proteome</keyword>
<dbReference type="SUPFAM" id="SSF47616">
    <property type="entry name" value="GST C-terminal domain-like"/>
    <property type="match status" value="1"/>
</dbReference>
<protein>
    <submittedName>
        <fullName evidence="2">Glutathione S-transferase</fullName>
    </submittedName>
</protein>
<dbReference type="CDD" id="cd03205">
    <property type="entry name" value="GST_C_6"/>
    <property type="match status" value="1"/>
</dbReference>
<dbReference type="GO" id="GO:0016740">
    <property type="term" value="F:transferase activity"/>
    <property type="evidence" value="ECO:0007669"/>
    <property type="project" value="UniProtKB-KW"/>
</dbReference>
<dbReference type="CDD" id="cd03049">
    <property type="entry name" value="GST_N_3"/>
    <property type="match status" value="1"/>
</dbReference>